<feature type="domain" description="SLC26A/SulP transporter" evidence="6">
    <location>
        <begin position="20"/>
        <end position="387"/>
    </location>
</feature>
<dbReference type="InterPro" id="IPR001902">
    <property type="entry name" value="SLC26A/SulP_fam"/>
</dbReference>
<feature type="transmembrane region" description="Helical" evidence="5">
    <location>
        <begin position="241"/>
        <end position="267"/>
    </location>
</feature>
<evidence type="ECO:0000256" key="5">
    <source>
        <dbReference type="SAM" id="Phobius"/>
    </source>
</evidence>
<feature type="transmembrane region" description="Helical" evidence="5">
    <location>
        <begin position="124"/>
        <end position="147"/>
    </location>
</feature>
<evidence type="ECO:0000256" key="4">
    <source>
        <dbReference type="ARBA" id="ARBA00023136"/>
    </source>
</evidence>
<dbReference type="GO" id="GO:0016020">
    <property type="term" value="C:membrane"/>
    <property type="evidence" value="ECO:0007669"/>
    <property type="project" value="UniProtKB-SubCell"/>
</dbReference>
<evidence type="ECO:0000256" key="3">
    <source>
        <dbReference type="ARBA" id="ARBA00022989"/>
    </source>
</evidence>
<feature type="transmembrane region" description="Helical" evidence="5">
    <location>
        <begin position="382"/>
        <end position="413"/>
    </location>
</feature>
<name>A0A9X2I6U7_9BACI</name>
<evidence type="ECO:0000259" key="6">
    <source>
        <dbReference type="Pfam" id="PF00916"/>
    </source>
</evidence>
<accession>A0A9X2I6U7</accession>
<dbReference type="EMBL" id="JAKRYL010000012">
    <property type="protein sequence ID" value="MCL7747969.1"/>
    <property type="molecule type" value="Genomic_DNA"/>
</dbReference>
<keyword evidence="8" id="KW-1185">Reference proteome</keyword>
<comment type="subcellular location">
    <subcellularLocation>
        <location evidence="1">Membrane</location>
        <topology evidence="1">Multi-pass membrane protein</topology>
    </subcellularLocation>
</comment>
<evidence type="ECO:0000256" key="2">
    <source>
        <dbReference type="ARBA" id="ARBA00022692"/>
    </source>
</evidence>
<keyword evidence="2 5" id="KW-0812">Transmembrane</keyword>
<evidence type="ECO:0000313" key="7">
    <source>
        <dbReference type="EMBL" id="MCL7747969.1"/>
    </source>
</evidence>
<proteinExistence type="predicted"/>
<dbReference type="InterPro" id="IPR011547">
    <property type="entry name" value="SLC26A/SulP_dom"/>
</dbReference>
<dbReference type="RefSeq" id="WP_250096862.1">
    <property type="nucleotide sequence ID" value="NZ_JAKRYL010000012.1"/>
</dbReference>
<organism evidence="7 8">
    <name type="scientific">Halalkalibacter alkaliphilus</name>
    <dbReference type="NCBI Taxonomy" id="2917993"/>
    <lineage>
        <taxon>Bacteria</taxon>
        <taxon>Bacillati</taxon>
        <taxon>Bacillota</taxon>
        <taxon>Bacilli</taxon>
        <taxon>Bacillales</taxon>
        <taxon>Bacillaceae</taxon>
        <taxon>Halalkalibacter</taxon>
    </lineage>
</organism>
<feature type="transmembrane region" description="Helical" evidence="5">
    <location>
        <begin position="73"/>
        <end position="92"/>
    </location>
</feature>
<dbReference type="AlphaFoldDB" id="A0A9X2I6U7"/>
<evidence type="ECO:0000256" key="1">
    <source>
        <dbReference type="ARBA" id="ARBA00004141"/>
    </source>
</evidence>
<dbReference type="Pfam" id="PF00916">
    <property type="entry name" value="Sulfate_transp"/>
    <property type="match status" value="1"/>
</dbReference>
<feature type="transmembrane region" description="Helical" evidence="5">
    <location>
        <begin position="325"/>
        <end position="346"/>
    </location>
</feature>
<feature type="transmembrane region" description="Helical" evidence="5">
    <location>
        <begin position="167"/>
        <end position="195"/>
    </location>
</feature>
<keyword evidence="4 5" id="KW-0472">Membrane</keyword>
<dbReference type="PANTHER" id="PTHR11814">
    <property type="entry name" value="SULFATE TRANSPORTER"/>
    <property type="match status" value="1"/>
</dbReference>
<keyword evidence="3 5" id="KW-1133">Transmembrane helix</keyword>
<feature type="transmembrane region" description="Helical" evidence="5">
    <location>
        <begin position="288"/>
        <end position="310"/>
    </location>
</feature>
<feature type="transmembrane region" description="Helical" evidence="5">
    <location>
        <begin position="353"/>
        <end position="370"/>
    </location>
</feature>
<sequence>MLFKLMPGLYRLSHYDRSYLHKDIVAGLIVAILFIPQSMAYATIAGVPLVVGLYAATVPLIIYALFGSCKYLSVGPVSIVSLLAYSGVSSIASPHSPSFIELILLLGLLVGAIHLLLGILRTGFLFDFISQAVITGFTSAAAIIIALNQVKSLVGISLPPYEDAVSYLVLLASHLSQANLDTLVIGLSSLCFLLLLKKVAPAIGPLLVISSSILLVSQLALDQRGVDVVGAIPSGLPKLIITFPTMETVLMLLPIATTIAFISFLESYAVAKTVAKKEKEVIQTNQELIGLGLANLSSSFIGSIPVAGALSRTAVNYQSGARTNLALLITALFIIITLLFLTPLFYYLPKATLAAVIILAVSKLVHLSHVPKLMRSSPLDALILLSTFLATLMIDIFLGLLIGIGLSMFVALVKKLLFPYKKRNPL</sequence>
<dbReference type="Proteomes" id="UP001139150">
    <property type="component" value="Unassembled WGS sequence"/>
</dbReference>
<reference evidence="7" key="1">
    <citation type="submission" date="2022-02" db="EMBL/GenBank/DDBJ databases">
        <title>Halalkalibacter sp. nov. isolated from Lonar Lake, India.</title>
        <authorList>
            <person name="Joshi A."/>
            <person name="Thite S."/>
            <person name="Lodha T."/>
        </authorList>
    </citation>
    <scope>NUCLEOTIDE SEQUENCE</scope>
    <source>
        <strain evidence="7">MEB205</strain>
    </source>
</reference>
<gene>
    <name evidence="7" type="ORF">MF646_12630</name>
</gene>
<feature type="transmembrane region" description="Helical" evidence="5">
    <location>
        <begin position="45"/>
        <end position="66"/>
    </location>
</feature>
<feature type="transmembrane region" description="Helical" evidence="5">
    <location>
        <begin position="98"/>
        <end position="117"/>
    </location>
</feature>
<evidence type="ECO:0000313" key="8">
    <source>
        <dbReference type="Proteomes" id="UP001139150"/>
    </source>
</evidence>
<dbReference type="GO" id="GO:0055085">
    <property type="term" value="P:transmembrane transport"/>
    <property type="evidence" value="ECO:0007669"/>
    <property type="project" value="InterPro"/>
</dbReference>
<comment type="caution">
    <text evidence="7">The sequence shown here is derived from an EMBL/GenBank/DDBJ whole genome shotgun (WGS) entry which is preliminary data.</text>
</comment>
<feature type="transmembrane region" description="Helical" evidence="5">
    <location>
        <begin position="202"/>
        <end position="221"/>
    </location>
</feature>
<protein>
    <submittedName>
        <fullName evidence="7">SulP family inorganic anion transporter</fullName>
    </submittedName>
</protein>